<keyword evidence="4" id="KW-1185">Reference proteome</keyword>
<dbReference type="Proteomes" id="UP000030889">
    <property type="component" value="Unassembled WGS sequence"/>
</dbReference>
<gene>
    <name evidence="3" type="ORF">LG35_00360</name>
</gene>
<keyword evidence="3" id="KW-0449">Lipoprotein</keyword>
<proteinExistence type="predicted"/>
<dbReference type="CDD" id="cd00063">
    <property type="entry name" value="FN3"/>
    <property type="match status" value="1"/>
</dbReference>
<dbReference type="Gene3D" id="2.60.120.890">
    <property type="entry name" value="BT2081, beta-jelly-roll domain"/>
    <property type="match status" value="1"/>
</dbReference>
<evidence type="ECO:0000313" key="3">
    <source>
        <dbReference type="EMBL" id="KHE42958.1"/>
    </source>
</evidence>
<comment type="caution">
    <text evidence="3">The sequence shown here is derived from an EMBL/GenBank/DDBJ whole genome shotgun (WGS) entry which is preliminary data.</text>
</comment>
<dbReference type="InterPro" id="IPR038653">
    <property type="entry name" value="Put_CMD_sf"/>
</dbReference>
<sequence>MKRFRRLLLMLPVLAAVSCIRNDIPYPVVVLEILGVAGEGFTCEASDIDTKNNIVTLHLAETTDISRVRIDSIALTEGATASIPLSGEFDLRADLPVVLSLYQDYEWTLRAEQTITRVFTVEGQIGAAEFDTDLRTARVNVPEGTDLNDIRVTELKLGPEGITTMTPAPEELTSFETYRTVDIRYHDFEERWILYVVPTDIKVELTGTDAWTRLVWLYAQGRPGTALGFRYRVQGAGEWSEVPAEKVETEGGTFRACLSGLEPLTTYEVVAYSDEELSAVETVTTGAEVPLVNGGFEEWCTEGGIVYPGLSKEGIFWDTGNTGAAIAGATLTDKTSDVRPGSDGQYAAKLESKLAGIAGVGRLAAGNLFVGRYVATRGTNGIVGFGRPFAVRPTALKGWVKYQCGEITDVGTTQPPGVTLSKGNPDNGIIYFALGTWTKEEYGVCEKEEGDKLVGTDEVPICVDTRDRNTFFSPDSPAVVAYGELVLDRSVTEWQEFTIKLDYRATDIVPTHIVLVCSASRYGDYYTGSRNSILWVDDFELVYDE</sequence>
<keyword evidence="1" id="KW-0732">Signal</keyword>
<name>A0ABR4YM59_9BACT</name>
<organism evidence="3 4">
    <name type="scientific">Alistipes inops</name>
    <dbReference type="NCBI Taxonomy" id="1501391"/>
    <lineage>
        <taxon>Bacteria</taxon>
        <taxon>Pseudomonadati</taxon>
        <taxon>Bacteroidota</taxon>
        <taxon>Bacteroidia</taxon>
        <taxon>Bacteroidales</taxon>
        <taxon>Rikenellaceae</taxon>
        <taxon>Alistipes</taxon>
    </lineage>
</organism>
<evidence type="ECO:0000259" key="2">
    <source>
        <dbReference type="Pfam" id="PF13201"/>
    </source>
</evidence>
<evidence type="ECO:0000313" key="4">
    <source>
        <dbReference type="Proteomes" id="UP000030889"/>
    </source>
</evidence>
<dbReference type="RefSeq" id="WP_035471166.1">
    <property type="nucleotide sequence ID" value="NZ_JRGF01000001.1"/>
</dbReference>
<dbReference type="EMBL" id="JRGF01000001">
    <property type="protein sequence ID" value="KHE42958.1"/>
    <property type="molecule type" value="Genomic_DNA"/>
</dbReference>
<reference evidence="3 4" key="1">
    <citation type="submission" date="2014-09" db="EMBL/GenBank/DDBJ databases">
        <title>Alistipes sp. 627, sp. nov., a novel member of the family Rikenellaceae isolated from human faeces.</title>
        <authorList>
            <person name="Shkoporov A.N."/>
            <person name="Chaplin A.V."/>
            <person name="Motuzova O.V."/>
            <person name="Kafarskaia L.I."/>
            <person name="Khokhlova E.V."/>
            <person name="Efimov B.A."/>
        </authorList>
    </citation>
    <scope>NUCLEOTIDE SEQUENCE [LARGE SCALE GENOMIC DNA]</scope>
    <source>
        <strain evidence="3 4">627</strain>
    </source>
</reference>
<protein>
    <submittedName>
        <fullName evidence="3">Lipoprotein</fullName>
    </submittedName>
</protein>
<evidence type="ECO:0000256" key="1">
    <source>
        <dbReference type="SAM" id="SignalP"/>
    </source>
</evidence>
<dbReference type="PROSITE" id="PS51257">
    <property type="entry name" value="PROKAR_LIPOPROTEIN"/>
    <property type="match status" value="1"/>
</dbReference>
<feature type="chain" id="PRO_5046578131" evidence="1">
    <location>
        <begin position="16"/>
        <end position="545"/>
    </location>
</feature>
<dbReference type="InterPro" id="IPR003961">
    <property type="entry name" value="FN3_dom"/>
</dbReference>
<feature type="signal peptide" evidence="1">
    <location>
        <begin position="1"/>
        <end position="15"/>
    </location>
</feature>
<feature type="domain" description="Putative carbohydrate metabolism" evidence="2">
    <location>
        <begin position="311"/>
        <end position="542"/>
    </location>
</feature>
<dbReference type="Pfam" id="PF13201">
    <property type="entry name" value="PCMD"/>
    <property type="match status" value="1"/>
</dbReference>
<accession>A0ABR4YM59</accession>
<dbReference type="InterPro" id="IPR025112">
    <property type="entry name" value="PCMD"/>
</dbReference>